<comment type="caution">
    <text evidence="2">The sequence shown here is derived from an EMBL/GenBank/DDBJ whole genome shotgun (WGS) entry which is preliminary data.</text>
</comment>
<dbReference type="AlphaFoldDB" id="A0A562XE82"/>
<feature type="transmembrane region" description="Helical" evidence="1">
    <location>
        <begin position="46"/>
        <end position="66"/>
    </location>
</feature>
<name>A0A562XE82_CAMHY</name>
<organism evidence="2 3">
    <name type="scientific">Campylobacter hyointestinalis</name>
    <dbReference type="NCBI Taxonomy" id="198"/>
    <lineage>
        <taxon>Bacteria</taxon>
        <taxon>Pseudomonadati</taxon>
        <taxon>Campylobacterota</taxon>
        <taxon>Epsilonproteobacteria</taxon>
        <taxon>Campylobacterales</taxon>
        <taxon>Campylobacteraceae</taxon>
        <taxon>Campylobacter</taxon>
    </lineage>
</organism>
<proteinExistence type="predicted"/>
<gene>
    <name evidence="2" type="ORF">YZ82_03755</name>
</gene>
<keyword evidence="1" id="KW-0812">Transmembrane</keyword>
<evidence type="ECO:0000256" key="1">
    <source>
        <dbReference type="SAM" id="Phobius"/>
    </source>
</evidence>
<keyword evidence="1" id="KW-1133">Transmembrane helix</keyword>
<dbReference type="RefSeq" id="WP_147497133.1">
    <property type="nucleotide sequence ID" value="NZ_VOAP01000013.1"/>
</dbReference>
<dbReference type="Proteomes" id="UP000321812">
    <property type="component" value="Unassembled WGS sequence"/>
</dbReference>
<dbReference type="PROSITE" id="PS51257">
    <property type="entry name" value="PROKAR_LIPOPROTEIN"/>
    <property type="match status" value="1"/>
</dbReference>
<feature type="transmembrane region" description="Helical" evidence="1">
    <location>
        <begin position="21"/>
        <end position="40"/>
    </location>
</feature>
<evidence type="ECO:0000313" key="2">
    <source>
        <dbReference type="EMBL" id="TWO20458.1"/>
    </source>
</evidence>
<accession>A0A562XE82</accession>
<keyword evidence="1" id="KW-0472">Membrane</keyword>
<sequence>MEKIKFKIELLSKRIEIAKSKLLIFSAGIAGCWAFLSTNYEKIDLLVIVSLILIFIFGLGVTMNLFRFSIIIDEIKKLEKELNE</sequence>
<protein>
    <submittedName>
        <fullName evidence="2">Uncharacterized protein</fullName>
    </submittedName>
</protein>
<reference evidence="2 3" key="1">
    <citation type="submission" date="2019-07" db="EMBL/GenBank/DDBJ databases">
        <title>Rapid identification of Enteric Bacteria from Whole Genome Sequences (WGS) using Average Nucleotide Identity (ANI).</title>
        <authorList>
            <person name="Lane C."/>
        </authorList>
    </citation>
    <scope>NUCLEOTIDE SEQUENCE [LARGE SCALE GENOMIC DNA]</scope>
    <source>
        <strain evidence="2 3">D2411</strain>
    </source>
</reference>
<evidence type="ECO:0000313" key="3">
    <source>
        <dbReference type="Proteomes" id="UP000321812"/>
    </source>
</evidence>
<dbReference type="EMBL" id="VOAP01000013">
    <property type="protein sequence ID" value="TWO20458.1"/>
    <property type="molecule type" value="Genomic_DNA"/>
</dbReference>